<dbReference type="PANTHER" id="PTHR45953:SF1">
    <property type="entry name" value="IDURONATE 2-SULFATASE"/>
    <property type="match status" value="1"/>
</dbReference>
<dbReference type="GO" id="GO:0046872">
    <property type="term" value="F:metal ion binding"/>
    <property type="evidence" value="ECO:0007669"/>
    <property type="project" value="UniProtKB-KW"/>
</dbReference>
<evidence type="ECO:0000313" key="6">
    <source>
        <dbReference type="Proteomes" id="UP000293142"/>
    </source>
</evidence>
<feature type="domain" description="Sulfatase N-terminal" evidence="4">
    <location>
        <begin position="9"/>
        <end position="319"/>
    </location>
</feature>
<dbReference type="AlphaFoldDB" id="A0A4Q9DT40"/>
<organism evidence="5 6">
    <name type="scientific">Paenibacillus thalictri</name>
    <dbReference type="NCBI Taxonomy" id="2527873"/>
    <lineage>
        <taxon>Bacteria</taxon>
        <taxon>Bacillati</taxon>
        <taxon>Bacillota</taxon>
        <taxon>Bacilli</taxon>
        <taxon>Bacillales</taxon>
        <taxon>Paenibacillaceae</taxon>
        <taxon>Paenibacillus</taxon>
    </lineage>
</organism>
<reference evidence="5 6" key="1">
    <citation type="submission" date="2019-02" db="EMBL/GenBank/DDBJ databases">
        <title>Paenibacillus sp. nov., isolated from surface-sterilized tissue of Thalictrum simplex L.</title>
        <authorList>
            <person name="Tuo L."/>
        </authorList>
    </citation>
    <scope>NUCLEOTIDE SEQUENCE [LARGE SCALE GENOMIC DNA]</scope>
    <source>
        <strain evidence="5 6">N2SHLJ1</strain>
    </source>
</reference>
<keyword evidence="6" id="KW-1185">Reference proteome</keyword>
<dbReference type="Pfam" id="PF00884">
    <property type="entry name" value="Sulfatase"/>
    <property type="match status" value="1"/>
</dbReference>
<evidence type="ECO:0000313" key="5">
    <source>
        <dbReference type="EMBL" id="TBL79145.1"/>
    </source>
</evidence>
<dbReference type="InterPro" id="IPR000917">
    <property type="entry name" value="Sulfatase_N"/>
</dbReference>
<dbReference type="PROSITE" id="PS00523">
    <property type="entry name" value="SULFATASE_1"/>
    <property type="match status" value="1"/>
</dbReference>
<dbReference type="OrthoDB" id="9762324at2"/>
<keyword evidence="3" id="KW-0378">Hydrolase</keyword>
<evidence type="ECO:0000256" key="1">
    <source>
        <dbReference type="ARBA" id="ARBA00008779"/>
    </source>
</evidence>
<dbReference type="Gene3D" id="3.40.720.10">
    <property type="entry name" value="Alkaline Phosphatase, subunit A"/>
    <property type="match status" value="1"/>
</dbReference>
<evidence type="ECO:0000256" key="2">
    <source>
        <dbReference type="ARBA" id="ARBA00022723"/>
    </source>
</evidence>
<dbReference type="PROSITE" id="PS00149">
    <property type="entry name" value="SULFATASE_2"/>
    <property type="match status" value="1"/>
</dbReference>
<dbReference type="GO" id="GO:0005737">
    <property type="term" value="C:cytoplasm"/>
    <property type="evidence" value="ECO:0007669"/>
    <property type="project" value="TreeGrafter"/>
</dbReference>
<dbReference type="CDD" id="cd16034">
    <property type="entry name" value="sulfatase_like"/>
    <property type="match status" value="1"/>
</dbReference>
<name>A0A4Q9DT40_9BACL</name>
<dbReference type="Gene3D" id="3.30.1120.10">
    <property type="match status" value="1"/>
</dbReference>
<gene>
    <name evidence="5" type="ORF">EYB31_13090</name>
</gene>
<protein>
    <submittedName>
        <fullName evidence="5">Sulfatase</fullName>
    </submittedName>
</protein>
<comment type="similarity">
    <text evidence="1">Belongs to the sulfatase family.</text>
</comment>
<dbReference type="SUPFAM" id="SSF53649">
    <property type="entry name" value="Alkaline phosphatase-like"/>
    <property type="match status" value="1"/>
</dbReference>
<dbReference type="Proteomes" id="UP000293142">
    <property type="component" value="Unassembled WGS sequence"/>
</dbReference>
<sequence>MCQRMGKKPNVIYIFSDQHRAEAVSYRGNPDVQTPNMNRLAAESADFTTAVAGMSVCCPSRACLMTGQYALTHGVFVNDVSLGDDAVSIAQAFKAGGYDTAYIGKWHLDGRGRSNYIPPERRQGFDHWLVLECTHSYNDSYYYGDLPAKEKWDGYDAIAQTEAAIRYIEQHEQDTPFLLMLSWGPPHNPYETAPQRFKDMYDPAALQLRLNVPESCEQKAREELAGYYAHISALDDCLGNIMKVLEQRGLADDCILIYTSDHGDMLWSQGEVRKQKPWDESILVPLLVRYPPLTGSKGWKTDLPINTPDLMPTLLGLCGLPVPETVEGTDYSGHLRGEAGPDTEAALIECIHPFGEWHRGAGGREYRGIRTRRYTYVRDLHGPWLLFDNKEDPYQLVNVCGDPRYQDLQQSLDQLLGSMLRRRNDEFLPGEVYIARRGYTVDETGTVPYTW</sequence>
<proteinExistence type="inferred from homology"/>
<evidence type="ECO:0000259" key="4">
    <source>
        <dbReference type="Pfam" id="PF00884"/>
    </source>
</evidence>
<dbReference type="EMBL" id="SIRE01000008">
    <property type="protein sequence ID" value="TBL79145.1"/>
    <property type="molecule type" value="Genomic_DNA"/>
</dbReference>
<evidence type="ECO:0000256" key="3">
    <source>
        <dbReference type="ARBA" id="ARBA00022801"/>
    </source>
</evidence>
<dbReference type="InterPro" id="IPR024607">
    <property type="entry name" value="Sulfatase_CS"/>
</dbReference>
<dbReference type="GO" id="GO:0008484">
    <property type="term" value="F:sulfuric ester hydrolase activity"/>
    <property type="evidence" value="ECO:0007669"/>
    <property type="project" value="TreeGrafter"/>
</dbReference>
<dbReference type="InterPro" id="IPR017850">
    <property type="entry name" value="Alkaline_phosphatase_core_sf"/>
</dbReference>
<comment type="caution">
    <text evidence="5">The sequence shown here is derived from an EMBL/GenBank/DDBJ whole genome shotgun (WGS) entry which is preliminary data.</text>
</comment>
<dbReference type="PANTHER" id="PTHR45953">
    <property type="entry name" value="IDURONATE 2-SULFATASE"/>
    <property type="match status" value="1"/>
</dbReference>
<keyword evidence="2" id="KW-0479">Metal-binding</keyword>
<accession>A0A4Q9DT40</accession>